<dbReference type="CDD" id="cd06170">
    <property type="entry name" value="LuxR_C_like"/>
    <property type="match status" value="1"/>
</dbReference>
<evidence type="ECO:0000256" key="1">
    <source>
        <dbReference type="ARBA" id="ARBA00023015"/>
    </source>
</evidence>
<evidence type="ECO:0000313" key="5">
    <source>
        <dbReference type="EMBL" id="GAA2029956.1"/>
    </source>
</evidence>
<dbReference type="Pfam" id="PF00196">
    <property type="entry name" value="GerE"/>
    <property type="match status" value="1"/>
</dbReference>
<organism evidence="5 6">
    <name type="scientific">Catenulispora yoronensis</name>
    <dbReference type="NCBI Taxonomy" id="450799"/>
    <lineage>
        <taxon>Bacteria</taxon>
        <taxon>Bacillati</taxon>
        <taxon>Actinomycetota</taxon>
        <taxon>Actinomycetes</taxon>
        <taxon>Catenulisporales</taxon>
        <taxon>Catenulisporaceae</taxon>
        <taxon>Catenulispora</taxon>
    </lineage>
</organism>
<dbReference type="PANTHER" id="PTHR44688">
    <property type="entry name" value="DNA-BINDING TRANSCRIPTIONAL ACTIVATOR DEVR_DOSR"/>
    <property type="match status" value="1"/>
</dbReference>
<dbReference type="Gene3D" id="1.25.40.10">
    <property type="entry name" value="Tetratricopeptide repeat domain"/>
    <property type="match status" value="1"/>
</dbReference>
<accession>A0ABP5FMB9</accession>
<dbReference type="InterPro" id="IPR000792">
    <property type="entry name" value="Tscrpt_reg_LuxR_C"/>
</dbReference>
<feature type="domain" description="HTH luxR-type" evidence="4">
    <location>
        <begin position="615"/>
        <end position="680"/>
    </location>
</feature>
<dbReference type="RefSeq" id="WP_344666386.1">
    <property type="nucleotide sequence ID" value="NZ_BAAAQN010000016.1"/>
</dbReference>
<evidence type="ECO:0000256" key="3">
    <source>
        <dbReference type="ARBA" id="ARBA00023163"/>
    </source>
</evidence>
<keyword evidence="1" id="KW-0805">Transcription regulation</keyword>
<keyword evidence="2" id="KW-0238">DNA-binding</keyword>
<comment type="caution">
    <text evidence="5">The sequence shown here is derived from an EMBL/GenBank/DDBJ whole genome shotgun (WGS) entry which is preliminary data.</text>
</comment>
<dbReference type="PRINTS" id="PR00038">
    <property type="entry name" value="HTHLUXR"/>
</dbReference>
<protein>
    <recommendedName>
        <fullName evidence="4">HTH luxR-type domain-containing protein</fullName>
    </recommendedName>
</protein>
<dbReference type="SMART" id="SM00421">
    <property type="entry name" value="HTH_LUXR"/>
    <property type="match status" value="1"/>
</dbReference>
<evidence type="ECO:0000259" key="4">
    <source>
        <dbReference type="PROSITE" id="PS50043"/>
    </source>
</evidence>
<evidence type="ECO:0000313" key="6">
    <source>
        <dbReference type="Proteomes" id="UP001500751"/>
    </source>
</evidence>
<evidence type="ECO:0000256" key="2">
    <source>
        <dbReference type="ARBA" id="ARBA00023125"/>
    </source>
</evidence>
<keyword evidence="3" id="KW-0804">Transcription</keyword>
<dbReference type="SUPFAM" id="SSF46894">
    <property type="entry name" value="C-terminal effector domain of the bipartite response regulators"/>
    <property type="match status" value="1"/>
</dbReference>
<proteinExistence type="predicted"/>
<dbReference type="Proteomes" id="UP001500751">
    <property type="component" value="Unassembled WGS sequence"/>
</dbReference>
<dbReference type="InterPro" id="IPR011990">
    <property type="entry name" value="TPR-like_helical_dom_sf"/>
</dbReference>
<dbReference type="PANTHER" id="PTHR44688:SF16">
    <property type="entry name" value="DNA-BINDING TRANSCRIPTIONAL ACTIVATOR DEVR_DOSR"/>
    <property type="match status" value="1"/>
</dbReference>
<keyword evidence="6" id="KW-1185">Reference proteome</keyword>
<dbReference type="InterPro" id="IPR036388">
    <property type="entry name" value="WH-like_DNA-bd_sf"/>
</dbReference>
<dbReference type="EMBL" id="BAAAQN010000016">
    <property type="protein sequence ID" value="GAA2029956.1"/>
    <property type="molecule type" value="Genomic_DNA"/>
</dbReference>
<reference evidence="6" key="1">
    <citation type="journal article" date="2019" name="Int. J. Syst. Evol. Microbiol.">
        <title>The Global Catalogue of Microorganisms (GCM) 10K type strain sequencing project: providing services to taxonomists for standard genome sequencing and annotation.</title>
        <authorList>
            <consortium name="The Broad Institute Genomics Platform"/>
            <consortium name="The Broad Institute Genome Sequencing Center for Infectious Disease"/>
            <person name="Wu L."/>
            <person name="Ma J."/>
        </authorList>
    </citation>
    <scope>NUCLEOTIDE SEQUENCE [LARGE SCALE GENOMIC DNA]</scope>
    <source>
        <strain evidence="6">JCM 16014</strain>
    </source>
</reference>
<name>A0ABP5FMB9_9ACTN</name>
<dbReference type="PROSITE" id="PS50043">
    <property type="entry name" value="HTH_LUXR_2"/>
    <property type="match status" value="1"/>
</dbReference>
<dbReference type="InterPro" id="IPR016032">
    <property type="entry name" value="Sig_transdc_resp-reg_C-effctor"/>
</dbReference>
<sequence>MTTEADSKDTLLTHRLRAVFASRITALPAATRYLLLVAALDGSDNIRTLRRAVAGRCSLKHLAPAERAQLVRVDERTGTLSFRHSLIRSAVVELSTSDQRRGVHLALARAWGAVPERRAWHLAQAAIDPDEQVAALLEDSADVSARRGDGPNAVAALLRAADLSPSGDEQARRLAKAAYLGANLTGEVRDIPRLLRDARQAAPDAESLPAAMATAVYLLDSYGDIDAAHRLISGTIALQPEPYDLTDPLMAEALSTLLIVCVHGGKAELWSQFDDVVAKCRSVPDTLRLLRATFADPARARAADWDRLDAAIAALPGVSDPVRIVRIATAGAYADRLGAMEEPLLRTARGGYTGANNFPAIQASFLWGSHAFHTGQWRELRQVVGNGLALCDELDYSLRSWTGRWVLACLSAVCGDFTAATGCADEMDQWAGPHRGHAVRCYAAHARTLIALSRGDFEEAHRYACVITPTGSFAPFAGHALWSVLDQVEAAVRTGRRDSAFEHVQAARRLGLADVSPRLRMVLLASAALAAEDYDEAVRGFSEALSVDDGEQWPFDQARIRLYYGERLRRNRAAARAREQLAAASELFTRLGAAPWAARADKELRACGTLMRSTARVDGSMLTPQQREIASLAAAGLTNKQIGERLFLSPRTVSTHLYQAFPKLGVASRAALRDALARLERTSSP</sequence>
<dbReference type="Gene3D" id="1.10.10.10">
    <property type="entry name" value="Winged helix-like DNA-binding domain superfamily/Winged helix DNA-binding domain"/>
    <property type="match status" value="1"/>
</dbReference>
<gene>
    <name evidence="5" type="ORF">GCM10009839_31950</name>
</gene>